<evidence type="ECO:0000256" key="4">
    <source>
        <dbReference type="ARBA" id="ARBA00022679"/>
    </source>
</evidence>
<dbReference type="AlphaFoldDB" id="A0A0R1SEX4"/>
<feature type="domain" description="SAM-dependent MTase RsmB/NOP-type" evidence="8">
    <location>
        <begin position="11"/>
        <end position="294"/>
    </location>
</feature>
<feature type="binding site" evidence="7">
    <location>
        <position position="127"/>
    </location>
    <ligand>
        <name>S-adenosyl-L-methionine</name>
        <dbReference type="ChEBI" id="CHEBI:59789"/>
    </ligand>
</feature>
<dbReference type="GO" id="GO:0003723">
    <property type="term" value="F:RNA binding"/>
    <property type="evidence" value="ECO:0007669"/>
    <property type="project" value="UniProtKB-UniRule"/>
</dbReference>
<dbReference type="InterPro" id="IPR011023">
    <property type="entry name" value="Nop2p"/>
</dbReference>
<protein>
    <submittedName>
        <fullName evidence="9">RNA methylase</fullName>
    </submittedName>
</protein>
<evidence type="ECO:0000313" key="10">
    <source>
        <dbReference type="Proteomes" id="UP000052013"/>
    </source>
</evidence>
<sequence length="458" mass="51479">MALPTDFINKYQHLLGQKEANAFIQSFSKPARHGFRINPLKENRPRGVNLTNATEHCQFGYYGEVTGKTVDHQSGAVYSQEPSAMYVGEVAHPKQHERVLDLCAAPGGKTTHLGSYLQNTGLLIANEINSKRSKILVENTERFGLTNTIVTNTTPEVLAARLPNYFDRVLVDAPCSGEGMFRKDPDAMQYWNLDYPAECAKRQRTILKEAVKTLKPGGILVYSTCTFSPEEDEQIIAWLVKTYGFNLLPVKKFPGMDSGVPEWADGNSDLQNCVRIFPQHFSGEGHFIAKLQKPTSEPVHQQSSKHHRDVAINQNTQPMNAEEQNLWADFERQMLKKPIFGRLVTFKHDLYSVPEITPNLAGIKIVRLGLQIGTFKKSRFEPSYALGIALHPQDVIHPLAISYASWQKYVHGDTFSVDKSLKKGWYQLICEGQPVGFSKVVNGIAKNFFPKGLRFQAD</sequence>
<dbReference type="InterPro" id="IPR001678">
    <property type="entry name" value="MeTrfase_RsmB-F_NOP2_dom"/>
</dbReference>
<keyword evidence="6 7" id="KW-0694">RNA-binding</keyword>
<comment type="caution">
    <text evidence="7">Lacks conserved residue(s) required for the propagation of feature annotation.</text>
</comment>
<dbReference type="Pfam" id="PF17126">
    <property type="entry name" value="RsmF_methylt_CI"/>
    <property type="match status" value="1"/>
</dbReference>
<evidence type="ECO:0000259" key="8">
    <source>
        <dbReference type="PROSITE" id="PS51686"/>
    </source>
</evidence>
<dbReference type="Pfam" id="PF13636">
    <property type="entry name" value="Methyltranf_PUA"/>
    <property type="match status" value="1"/>
</dbReference>
<evidence type="ECO:0000256" key="5">
    <source>
        <dbReference type="ARBA" id="ARBA00022691"/>
    </source>
</evidence>
<dbReference type="GO" id="GO:0008757">
    <property type="term" value="F:S-adenosylmethionine-dependent methyltransferase activity"/>
    <property type="evidence" value="ECO:0007669"/>
    <property type="project" value="InterPro"/>
</dbReference>
<dbReference type="PANTHER" id="PTHR22807:SF30">
    <property type="entry name" value="28S RRNA (CYTOSINE(4447)-C(5))-METHYLTRANSFERASE-RELATED"/>
    <property type="match status" value="1"/>
</dbReference>
<feature type="binding site" evidence="7">
    <location>
        <position position="172"/>
    </location>
    <ligand>
        <name>S-adenosyl-L-methionine</name>
        <dbReference type="ChEBI" id="CHEBI:59789"/>
    </ligand>
</feature>
<dbReference type="InterPro" id="IPR031340">
    <property type="entry name" value="RsmF_methylt_CI"/>
</dbReference>
<dbReference type="InterPro" id="IPR018314">
    <property type="entry name" value="RsmB/NOL1/NOP2-like_CS"/>
</dbReference>
<dbReference type="PATRIC" id="fig|1423739.3.peg.1279"/>
<keyword evidence="3 7" id="KW-0489">Methyltransferase</keyword>
<dbReference type="Pfam" id="PF01189">
    <property type="entry name" value="Methyltr_RsmB-F"/>
    <property type="match status" value="1"/>
</dbReference>
<evidence type="ECO:0000256" key="3">
    <source>
        <dbReference type="ARBA" id="ARBA00022603"/>
    </source>
</evidence>
<dbReference type="GO" id="GO:0006396">
    <property type="term" value="P:RNA processing"/>
    <property type="evidence" value="ECO:0007669"/>
    <property type="project" value="InterPro"/>
</dbReference>
<comment type="similarity">
    <text evidence="1 7">Belongs to the class I-like SAM-binding methyltransferase superfamily. RsmB/NOP family.</text>
</comment>
<reference evidence="9 10" key="1">
    <citation type="journal article" date="2015" name="Genome Announc.">
        <title>Expanding the biotechnology potential of lactobacilli through comparative genomics of 213 strains and associated genera.</title>
        <authorList>
            <person name="Sun Z."/>
            <person name="Harris H.M."/>
            <person name="McCann A."/>
            <person name="Guo C."/>
            <person name="Argimon S."/>
            <person name="Zhang W."/>
            <person name="Yang X."/>
            <person name="Jeffery I.B."/>
            <person name="Cooney J.C."/>
            <person name="Kagawa T.F."/>
            <person name="Liu W."/>
            <person name="Song Y."/>
            <person name="Salvetti E."/>
            <person name="Wrobel A."/>
            <person name="Rasinkangas P."/>
            <person name="Parkhill J."/>
            <person name="Rea M.C."/>
            <person name="O'Sullivan O."/>
            <person name="Ritari J."/>
            <person name="Douillard F.P."/>
            <person name="Paul Ross R."/>
            <person name="Yang R."/>
            <person name="Briner A.E."/>
            <person name="Felis G.E."/>
            <person name="de Vos W.M."/>
            <person name="Barrangou R."/>
            <person name="Klaenhammer T.R."/>
            <person name="Caufield P.W."/>
            <person name="Cui Y."/>
            <person name="Zhang H."/>
            <person name="O'Toole P.W."/>
        </authorList>
    </citation>
    <scope>NUCLEOTIDE SEQUENCE [LARGE SCALE GENOMIC DNA]</scope>
    <source>
        <strain evidence="9 10">DSM 14421</strain>
    </source>
</reference>
<dbReference type="PROSITE" id="PS01153">
    <property type="entry name" value="NOL1_NOP2_SUN"/>
    <property type="match status" value="1"/>
</dbReference>
<dbReference type="RefSeq" id="WP_057865657.1">
    <property type="nucleotide sequence ID" value="NZ_AZEY01000090.1"/>
</dbReference>
<dbReference type="InterPro" id="IPR049560">
    <property type="entry name" value="MeTrfase_RsmB-F_NOP2_cat"/>
</dbReference>
<dbReference type="Gene3D" id="3.30.70.1170">
    <property type="entry name" value="Sun protein, domain 3"/>
    <property type="match status" value="1"/>
</dbReference>
<feature type="binding site" evidence="7">
    <location>
        <begin position="103"/>
        <end position="109"/>
    </location>
    <ligand>
        <name>S-adenosyl-L-methionine</name>
        <dbReference type="ChEBI" id="CHEBI:59789"/>
    </ligand>
</feature>
<dbReference type="GO" id="GO:0008173">
    <property type="term" value="F:RNA methyltransferase activity"/>
    <property type="evidence" value="ECO:0007669"/>
    <property type="project" value="InterPro"/>
</dbReference>
<dbReference type="PROSITE" id="PS51686">
    <property type="entry name" value="SAM_MT_RSMB_NOP"/>
    <property type="match status" value="1"/>
</dbReference>
<dbReference type="InterPro" id="IPR027391">
    <property type="entry name" value="Nol1_Nop2_Fmu_2"/>
</dbReference>
<keyword evidence="5 7" id="KW-0949">S-adenosyl-L-methionine</keyword>
<evidence type="ECO:0000313" key="9">
    <source>
        <dbReference type="EMBL" id="KRL64709.1"/>
    </source>
</evidence>
<dbReference type="STRING" id="1423739.FC85_GL001225"/>
<dbReference type="Gene3D" id="2.30.130.60">
    <property type="match status" value="1"/>
</dbReference>
<accession>A0A0R1SEX4</accession>
<keyword evidence="2" id="KW-0963">Cytoplasm</keyword>
<dbReference type="CDD" id="cd21147">
    <property type="entry name" value="RsmF_methylt_CTD1"/>
    <property type="match status" value="1"/>
</dbReference>
<evidence type="ECO:0000256" key="1">
    <source>
        <dbReference type="ARBA" id="ARBA00007494"/>
    </source>
</evidence>
<dbReference type="PANTHER" id="PTHR22807">
    <property type="entry name" value="NOP2 YEAST -RELATED NOL1/NOP2/FMU SUN DOMAIN-CONTAINING"/>
    <property type="match status" value="1"/>
</dbReference>
<organism evidence="9 10">
    <name type="scientific">Lentilactobacillus diolivorans DSM 14421</name>
    <dbReference type="NCBI Taxonomy" id="1423739"/>
    <lineage>
        <taxon>Bacteria</taxon>
        <taxon>Bacillati</taxon>
        <taxon>Bacillota</taxon>
        <taxon>Bacilli</taxon>
        <taxon>Lactobacillales</taxon>
        <taxon>Lactobacillaceae</taxon>
        <taxon>Lentilactobacillus</taxon>
    </lineage>
</organism>
<dbReference type="PRINTS" id="PR02008">
    <property type="entry name" value="RCMTFAMILY"/>
</dbReference>
<dbReference type="EMBL" id="AZEY01000090">
    <property type="protein sequence ID" value="KRL64709.1"/>
    <property type="molecule type" value="Genomic_DNA"/>
</dbReference>
<dbReference type="Proteomes" id="UP000052013">
    <property type="component" value="Unassembled WGS sequence"/>
</dbReference>
<dbReference type="Gene3D" id="3.40.50.150">
    <property type="entry name" value="Vaccinia Virus protein VP39"/>
    <property type="match status" value="1"/>
</dbReference>
<dbReference type="InterPro" id="IPR031341">
    <property type="entry name" value="Methyltr_RsmF_N"/>
</dbReference>
<dbReference type="InterPro" id="IPR023267">
    <property type="entry name" value="RCMT"/>
</dbReference>
<gene>
    <name evidence="9" type="ORF">FC85_GL001225</name>
</gene>
<dbReference type="Pfam" id="PF17125">
    <property type="entry name" value="Methyltr_RsmF_N"/>
    <property type="match status" value="1"/>
</dbReference>
<name>A0A0R1SEX4_9LACO</name>
<evidence type="ECO:0000256" key="6">
    <source>
        <dbReference type="ARBA" id="ARBA00022884"/>
    </source>
</evidence>
<dbReference type="GO" id="GO:0001510">
    <property type="term" value="P:RNA methylation"/>
    <property type="evidence" value="ECO:0007669"/>
    <property type="project" value="InterPro"/>
</dbReference>
<feature type="active site" description="Nucleophile" evidence="7">
    <location>
        <position position="225"/>
    </location>
</feature>
<comment type="caution">
    <text evidence="9">The sequence shown here is derived from an EMBL/GenBank/DDBJ whole genome shotgun (WGS) entry which is preliminary data.</text>
</comment>
<dbReference type="SUPFAM" id="SSF53335">
    <property type="entry name" value="S-adenosyl-L-methionine-dependent methyltransferases"/>
    <property type="match status" value="1"/>
</dbReference>
<dbReference type="CDD" id="cd02440">
    <property type="entry name" value="AdoMet_MTases"/>
    <property type="match status" value="1"/>
</dbReference>
<dbReference type="InterPro" id="IPR029063">
    <property type="entry name" value="SAM-dependent_MTases_sf"/>
</dbReference>
<keyword evidence="4 7" id="KW-0808">Transferase</keyword>
<evidence type="ECO:0000256" key="2">
    <source>
        <dbReference type="ARBA" id="ARBA00022490"/>
    </source>
</evidence>
<evidence type="ECO:0000256" key="7">
    <source>
        <dbReference type="PROSITE-ProRule" id="PRU01023"/>
    </source>
</evidence>
<proteinExistence type="inferred from homology"/>
<dbReference type="NCBIfam" id="TIGR00446">
    <property type="entry name" value="nop2p"/>
    <property type="match status" value="1"/>
</dbReference>